<dbReference type="InterPro" id="IPR001249">
    <property type="entry name" value="AcCoA_biotinCC"/>
</dbReference>
<dbReference type="OrthoDB" id="9811735at2"/>
<dbReference type="PROSITE" id="PS50968">
    <property type="entry name" value="BIOTINYL_LIPOYL"/>
    <property type="match status" value="1"/>
</dbReference>
<dbReference type="RefSeq" id="WP_067977154.1">
    <property type="nucleotide sequence ID" value="NZ_CP014163.1"/>
</dbReference>
<reference evidence="9 10" key="1">
    <citation type="journal article" date="2016" name="Genome Announc.">
        <title>Complete Genome Sequences of Aerococcus christensenii CCUG 28831T, Aerococcus sanguinicola CCUG 43001T, Aerococcus urinae CCUG 36881T, Aerococcus urinaeequi CCUG 28094T, Aerococcus urinaehominis CCUG 42038 BT, and Aerococcus viridans CCUG 4311T.</title>
        <authorList>
            <person name="Carkaci D."/>
            <person name="Dargis R."/>
            <person name="Nielsen X.C."/>
            <person name="Skovgaard O."/>
            <person name="Fuursted K."/>
            <person name="Christensen J.J."/>
        </authorList>
    </citation>
    <scope>NUCLEOTIDE SEQUENCE [LARGE SCALE GENOMIC DNA]</scope>
    <source>
        <strain evidence="9 10">CCUG42038B</strain>
    </source>
</reference>
<proteinExistence type="predicted"/>
<dbReference type="GO" id="GO:0006633">
    <property type="term" value="P:fatty acid biosynthetic process"/>
    <property type="evidence" value="ECO:0007669"/>
    <property type="project" value="UniProtKB-UniPathway"/>
</dbReference>
<organism evidence="9 10">
    <name type="scientific">Aerococcus urinaehominis</name>
    <dbReference type="NCBI Taxonomy" id="128944"/>
    <lineage>
        <taxon>Bacteria</taxon>
        <taxon>Bacillati</taxon>
        <taxon>Bacillota</taxon>
        <taxon>Bacilli</taxon>
        <taxon>Lactobacillales</taxon>
        <taxon>Aerococcaceae</taxon>
        <taxon>Aerococcus</taxon>
    </lineage>
</organism>
<evidence type="ECO:0000256" key="7">
    <source>
        <dbReference type="ARBA" id="ARBA00023267"/>
    </source>
</evidence>
<dbReference type="InterPro" id="IPR001882">
    <property type="entry name" value="Biotin_BS"/>
</dbReference>
<comment type="function">
    <text evidence="8">This protein is a component of the acetyl coenzyme A carboxylase complex; first, biotin carboxylase catalyzes the carboxylation of the carrier protein and then the transcarboxylase transfers the carboxyl group to form malonyl-CoA.</text>
</comment>
<accession>A0A0X8FJI3</accession>
<keyword evidence="6 8" id="KW-0275">Fatty acid biosynthesis</keyword>
<dbReference type="GO" id="GO:0009317">
    <property type="term" value="C:acetyl-CoA carboxylase complex"/>
    <property type="evidence" value="ECO:0007669"/>
    <property type="project" value="InterPro"/>
</dbReference>
<name>A0A0X8FJI3_9LACT</name>
<dbReference type="PROSITE" id="PS00188">
    <property type="entry name" value="BIOTIN"/>
    <property type="match status" value="1"/>
</dbReference>
<protein>
    <recommendedName>
        <fullName evidence="2 8">Biotin carboxyl carrier protein of acetyl-CoA carboxylase</fullName>
    </recommendedName>
</protein>
<dbReference type="PANTHER" id="PTHR45266:SF3">
    <property type="entry name" value="OXALOACETATE DECARBOXYLASE ALPHA CHAIN"/>
    <property type="match status" value="1"/>
</dbReference>
<evidence type="ECO:0000256" key="2">
    <source>
        <dbReference type="ARBA" id="ARBA00017562"/>
    </source>
</evidence>
<dbReference type="Proteomes" id="UP000062260">
    <property type="component" value="Chromosome"/>
</dbReference>
<sequence length="162" mass="17582">MDINEMKELIAAVDQSSIQEFEANDQDYAIRISKLTEPKPIITGGMLTNPNDITDQPVASSVSSLDQTYVNQPEVNQAAESAVSNGTLIKSPIVGVVYLQPAPDKDVFKEVGDSVREGETLCIVEAMKLMNEIPSTVAGKVAKVLVENGQVVEYDQPLFEII</sequence>
<keyword evidence="4 8" id="KW-0276">Fatty acid metabolism</keyword>
<evidence type="ECO:0000256" key="6">
    <source>
        <dbReference type="ARBA" id="ARBA00023160"/>
    </source>
</evidence>
<dbReference type="NCBIfam" id="TIGR00531">
    <property type="entry name" value="BCCP"/>
    <property type="match status" value="1"/>
</dbReference>
<dbReference type="PANTHER" id="PTHR45266">
    <property type="entry name" value="OXALOACETATE DECARBOXYLASE ALPHA CHAIN"/>
    <property type="match status" value="1"/>
</dbReference>
<gene>
    <name evidence="9" type="ORF">AWM75_00145</name>
</gene>
<dbReference type="PRINTS" id="PR01071">
    <property type="entry name" value="ACOABIOTINCC"/>
</dbReference>
<dbReference type="GO" id="GO:0003989">
    <property type="term" value="F:acetyl-CoA carboxylase activity"/>
    <property type="evidence" value="ECO:0007669"/>
    <property type="project" value="InterPro"/>
</dbReference>
<evidence type="ECO:0000256" key="5">
    <source>
        <dbReference type="ARBA" id="ARBA00023098"/>
    </source>
</evidence>
<keyword evidence="10" id="KW-1185">Reference proteome</keyword>
<evidence type="ECO:0000256" key="3">
    <source>
        <dbReference type="ARBA" id="ARBA00022516"/>
    </source>
</evidence>
<dbReference type="Gene3D" id="2.40.50.100">
    <property type="match status" value="1"/>
</dbReference>
<reference evidence="10" key="2">
    <citation type="submission" date="2016-01" db="EMBL/GenBank/DDBJ databases">
        <title>Six Aerococcus type strain genome sequencing and assembly using PacBio and Illumina Hiseq.</title>
        <authorList>
            <person name="Carkaci D."/>
            <person name="Dargis R."/>
            <person name="Nielsen X.C."/>
            <person name="Skovgaard O."/>
            <person name="Fuursted K."/>
            <person name="Christensen J.J."/>
        </authorList>
    </citation>
    <scope>NUCLEOTIDE SEQUENCE [LARGE SCALE GENOMIC DNA]</scope>
    <source>
        <strain evidence="10">CCUG42038B</strain>
    </source>
</reference>
<keyword evidence="5 8" id="KW-0443">Lipid metabolism</keyword>
<dbReference type="CDD" id="cd06850">
    <property type="entry name" value="biotinyl_domain"/>
    <property type="match status" value="1"/>
</dbReference>
<evidence type="ECO:0000256" key="4">
    <source>
        <dbReference type="ARBA" id="ARBA00022832"/>
    </source>
</evidence>
<evidence type="ECO:0000313" key="9">
    <source>
        <dbReference type="EMBL" id="AMB98495.1"/>
    </source>
</evidence>
<evidence type="ECO:0000256" key="8">
    <source>
        <dbReference type="RuleBase" id="RU364072"/>
    </source>
</evidence>
<dbReference type="Pfam" id="PF00364">
    <property type="entry name" value="Biotin_lipoyl"/>
    <property type="match status" value="1"/>
</dbReference>
<comment type="pathway">
    <text evidence="1 8">Lipid metabolism; fatty acid biosynthesis.</text>
</comment>
<dbReference type="STRING" id="128944.AWM75_00145"/>
<dbReference type="KEGG" id="auh:AWM75_00145"/>
<keyword evidence="3 8" id="KW-0444">Lipid biosynthesis</keyword>
<dbReference type="EMBL" id="CP014163">
    <property type="protein sequence ID" value="AMB98495.1"/>
    <property type="molecule type" value="Genomic_DNA"/>
</dbReference>
<evidence type="ECO:0000313" key="10">
    <source>
        <dbReference type="Proteomes" id="UP000062260"/>
    </source>
</evidence>
<dbReference type="UniPathway" id="UPA00094"/>
<dbReference type="InterPro" id="IPR011053">
    <property type="entry name" value="Single_hybrid_motif"/>
</dbReference>
<evidence type="ECO:0000256" key="1">
    <source>
        <dbReference type="ARBA" id="ARBA00005194"/>
    </source>
</evidence>
<dbReference type="AlphaFoldDB" id="A0A0X8FJI3"/>
<dbReference type="SUPFAM" id="SSF51230">
    <property type="entry name" value="Single hybrid motif"/>
    <property type="match status" value="1"/>
</dbReference>
<dbReference type="InterPro" id="IPR050709">
    <property type="entry name" value="Biotin_Carboxyl_Carrier/Decarb"/>
</dbReference>
<keyword evidence="7 8" id="KW-0092">Biotin</keyword>
<dbReference type="InterPro" id="IPR000089">
    <property type="entry name" value="Biotin_lipoyl"/>
</dbReference>